<gene>
    <name evidence="2" type="ORF">g.11506</name>
</gene>
<evidence type="ECO:0000256" key="1">
    <source>
        <dbReference type="SAM" id="MobiDB-lite"/>
    </source>
</evidence>
<name>A0A1B6DC13_9HEMI</name>
<accession>A0A1B6DC13</accession>
<dbReference type="AlphaFoldDB" id="A0A1B6DC13"/>
<proteinExistence type="predicted"/>
<feature type="non-terminal residue" evidence="2">
    <location>
        <position position="185"/>
    </location>
</feature>
<feature type="region of interest" description="Disordered" evidence="1">
    <location>
        <begin position="73"/>
        <end position="133"/>
    </location>
</feature>
<reference evidence="2" key="1">
    <citation type="submission" date="2015-12" db="EMBL/GenBank/DDBJ databases">
        <title>De novo transcriptome assembly of four potential Pierce s Disease insect vectors from Arizona vineyards.</title>
        <authorList>
            <person name="Tassone E.E."/>
        </authorList>
    </citation>
    <scope>NUCLEOTIDE SEQUENCE</scope>
</reference>
<organism evidence="2">
    <name type="scientific">Clastoptera arizonana</name>
    <name type="common">Arizona spittle bug</name>
    <dbReference type="NCBI Taxonomy" id="38151"/>
    <lineage>
        <taxon>Eukaryota</taxon>
        <taxon>Metazoa</taxon>
        <taxon>Ecdysozoa</taxon>
        <taxon>Arthropoda</taxon>
        <taxon>Hexapoda</taxon>
        <taxon>Insecta</taxon>
        <taxon>Pterygota</taxon>
        <taxon>Neoptera</taxon>
        <taxon>Paraneoptera</taxon>
        <taxon>Hemiptera</taxon>
        <taxon>Auchenorrhyncha</taxon>
        <taxon>Cercopoidea</taxon>
        <taxon>Clastopteridae</taxon>
        <taxon>Clastoptera</taxon>
    </lineage>
</organism>
<dbReference type="EMBL" id="GEDC01014118">
    <property type="protein sequence ID" value="JAS23180.1"/>
    <property type="molecule type" value="Transcribed_RNA"/>
</dbReference>
<protein>
    <submittedName>
        <fullName evidence="2">Uncharacterized protein</fullName>
    </submittedName>
</protein>
<evidence type="ECO:0000313" key="2">
    <source>
        <dbReference type="EMBL" id="JAS23180.1"/>
    </source>
</evidence>
<sequence length="185" mass="20789">MYTRDYMPRMRLIPRGGANTQTQVNYHQTNMVRNQGYSTTPQNLTPQQIPGYTTAQPATPPGPKSGPFALTPMVSPEEATPPQPIPAETPEVKPEEITEGDQPMDTDQQKGRNGGHPARPNWMKKSPGGKVSRRIKKRRQNARLRRLLIPKNALMFLNELHSGARFSYQERVNALGQLVYTVTVE</sequence>